<reference evidence="2" key="1">
    <citation type="submission" date="2020-05" db="EMBL/GenBank/DDBJ databases">
        <authorList>
            <person name="Chiriac C."/>
            <person name="Salcher M."/>
            <person name="Ghai R."/>
            <person name="Kavagutti S V."/>
        </authorList>
    </citation>
    <scope>NUCLEOTIDE SEQUENCE</scope>
</reference>
<accession>A0A6J5PIW3</accession>
<dbReference type="EMBL" id="LR797361">
    <property type="protein sequence ID" value="CAB4210410.1"/>
    <property type="molecule type" value="Genomic_DNA"/>
</dbReference>
<evidence type="ECO:0000313" key="6">
    <source>
        <dbReference type="EMBL" id="CAB4210410.1"/>
    </source>
</evidence>
<evidence type="ECO:0000256" key="1">
    <source>
        <dbReference type="SAM" id="MobiDB-lite"/>
    </source>
</evidence>
<protein>
    <submittedName>
        <fullName evidence="2">Uncharacterized protein</fullName>
    </submittedName>
</protein>
<name>A0A6J5PIW3_9CAUD</name>
<sequence length="168" mass="18729">MPGDTTSISVTRFSIDWDSNVPIRELCEQYAISKDQLSRLCHLWGLPPRKNRATYFKPSHPTPPSHAEDEASGSSCELAPSVKKRVEALRQGIGGPKIHGTSMYSNGEVKIPVFGVDSVGAQSSEFFVYINDQDPPEKEFEWTSESKRHLFQGGYRKKPRESGGNSKD</sequence>
<dbReference type="EMBL" id="LR798377">
    <property type="protein sequence ID" value="CAB5227500.1"/>
    <property type="molecule type" value="Genomic_DNA"/>
</dbReference>
<feature type="region of interest" description="Disordered" evidence="1">
    <location>
        <begin position="56"/>
        <end position="78"/>
    </location>
</feature>
<evidence type="ECO:0000313" key="3">
    <source>
        <dbReference type="EMBL" id="CAB4176601.1"/>
    </source>
</evidence>
<organism evidence="2">
    <name type="scientific">uncultured Caudovirales phage</name>
    <dbReference type="NCBI Taxonomy" id="2100421"/>
    <lineage>
        <taxon>Viruses</taxon>
        <taxon>Duplodnaviria</taxon>
        <taxon>Heunggongvirae</taxon>
        <taxon>Uroviricota</taxon>
        <taxon>Caudoviricetes</taxon>
        <taxon>Peduoviridae</taxon>
        <taxon>Maltschvirus</taxon>
        <taxon>Maltschvirus maltsch</taxon>
    </lineage>
</organism>
<dbReference type="EMBL" id="LR797009">
    <property type="protein sequence ID" value="CAB4181164.1"/>
    <property type="molecule type" value="Genomic_DNA"/>
</dbReference>
<feature type="compositionally biased region" description="Basic and acidic residues" evidence="1">
    <location>
        <begin position="138"/>
        <end position="148"/>
    </location>
</feature>
<evidence type="ECO:0000313" key="5">
    <source>
        <dbReference type="EMBL" id="CAB4198153.1"/>
    </source>
</evidence>
<evidence type="ECO:0000313" key="4">
    <source>
        <dbReference type="EMBL" id="CAB4181164.1"/>
    </source>
</evidence>
<evidence type="ECO:0000313" key="2">
    <source>
        <dbReference type="EMBL" id="CAB4169105.1"/>
    </source>
</evidence>
<feature type="region of interest" description="Disordered" evidence="1">
    <location>
        <begin position="138"/>
        <end position="168"/>
    </location>
</feature>
<evidence type="ECO:0000313" key="7">
    <source>
        <dbReference type="EMBL" id="CAB5227500.1"/>
    </source>
</evidence>
<gene>
    <name evidence="4" type="ORF">UFOVP1073_14</name>
    <name evidence="5" type="ORF">UFOVP1308_53</name>
    <name evidence="6" type="ORF">UFOVP1423_16</name>
    <name evidence="7" type="ORF">UFOVP1520_61</name>
    <name evidence="2" type="ORF">UFOVP898_16</name>
    <name evidence="3" type="ORF">UFOVP985_43</name>
</gene>
<dbReference type="EMBL" id="LR797259">
    <property type="protein sequence ID" value="CAB4198153.1"/>
    <property type="molecule type" value="Genomic_DNA"/>
</dbReference>
<proteinExistence type="predicted"/>
<dbReference type="EMBL" id="LR796838">
    <property type="protein sequence ID" value="CAB4169105.1"/>
    <property type="molecule type" value="Genomic_DNA"/>
</dbReference>
<dbReference type="EMBL" id="LR796942">
    <property type="protein sequence ID" value="CAB4176601.1"/>
    <property type="molecule type" value="Genomic_DNA"/>
</dbReference>